<sequence>MNKSKLNSLAQISAVAGGRYNSLIIEDTRNKLLHLLSTKFVNSDYEGASKDIERIVLIDTKKDGYEAMLSLINDVKENNDRSKKSLIILNGISEYDRSKTIKKNLKSFKFPKKENGEVPHSIKVLFGSGEINMEDIQKHASKIKEVCHLTDDFFVKAVQANSKFNDYGTQINQPHQIQSQFLNIPNPYQNLPSNASCQVILPPAPNTPSLGARTYSLPQYYTNNQYQPSNPPFQPPIPPTGPSYY</sequence>
<gene>
    <name evidence="2" type="ORF">M9Y10_009058</name>
</gene>
<name>A0ABR2IZU2_9EUKA</name>
<feature type="region of interest" description="Disordered" evidence="1">
    <location>
        <begin position="221"/>
        <end position="245"/>
    </location>
</feature>
<dbReference type="EMBL" id="JAPFFF010000014">
    <property type="protein sequence ID" value="KAK8871145.1"/>
    <property type="molecule type" value="Genomic_DNA"/>
</dbReference>
<feature type="compositionally biased region" description="Pro residues" evidence="1">
    <location>
        <begin position="229"/>
        <end position="245"/>
    </location>
</feature>
<dbReference type="Proteomes" id="UP001470230">
    <property type="component" value="Unassembled WGS sequence"/>
</dbReference>
<proteinExistence type="predicted"/>
<evidence type="ECO:0000256" key="1">
    <source>
        <dbReference type="SAM" id="MobiDB-lite"/>
    </source>
</evidence>
<keyword evidence="3" id="KW-1185">Reference proteome</keyword>
<evidence type="ECO:0000313" key="2">
    <source>
        <dbReference type="EMBL" id="KAK8871145.1"/>
    </source>
</evidence>
<protein>
    <submittedName>
        <fullName evidence="2">Uncharacterized protein</fullName>
    </submittedName>
</protein>
<comment type="caution">
    <text evidence="2">The sequence shown here is derived from an EMBL/GenBank/DDBJ whole genome shotgun (WGS) entry which is preliminary data.</text>
</comment>
<accession>A0ABR2IZU2</accession>
<organism evidence="2 3">
    <name type="scientific">Tritrichomonas musculus</name>
    <dbReference type="NCBI Taxonomy" id="1915356"/>
    <lineage>
        <taxon>Eukaryota</taxon>
        <taxon>Metamonada</taxon>
        <taxon>Parabasalia</taxon>
        <taxon>Tritrichomonadida</taxon>
        <taxon>Tritrichomonadidae</taxon>
        <taxon>Tritrichomonas</taxon>
    </lineage>
</organism>
<evidence type="ECO:0000313" key="3">
    <source>
        <dbReference type="Proteomes" id="UP001470230"/>
    </source>
</evidence>
<reference evidence="2 3" key="1">
    <citation type="submission" date="2024-04" db="EMBL/GenBank/DDBJ databases">
        <title>Tritrichomonas musculus Genome.</title>
        <authorList>
            <person name="Alves-Ferreira E."/>
            <person name="Grigg M."/>
            <person name="Lorenzi H."/>
            <person name="Galac M."/>
        </authorList>
    </citation>
    <scope>NUCLEOTIDE SEQUENCE [LARGE SCALE GENOMIC DNA]</scope>
    <source>
        <strain evidence="2 3">EAF2021</strain>
    </source>
</reference>